<dbReference type="AlphaFoldDB" id="A0A0M0J7Y0"/>
<dbReference type="Proteomes" id="UP000037460">
    <property type="component" value="Unassembled WGS sequence"/>
</dbReference>
<protein>
    <submittedName>
        <fullName evidence="1">Uncharacterized protein</fullName>
    </submittedName>
</protein>
<proteinExistence type="predicted"/>
<name>A0A0M0J7Y0_9EUKA</name>
<accession>A0A0M0J7Y0</accession>
<comment type="caution">
    <text evidence="1">The sequence shown here is derived from an EMBL/GenBank/DDBJ whole genome shotgun (WGS) entry which is preliminary data.</text>
</comment>
<sequence length="366" mass="40635">MAPGAVALFAGATLCHCTTGHHEKAQRKPQCEAHISFAVQTPATVLGLGGQPAKRHELHNRLLELGTNDLRERWHDAVWLPVWHFRDKPSPHARLDYSESEMCVLRWRRIVLYDAELGRDHPRAALVAYSVDGGLPPAAASHARSHFGFLAKEWQFVLHRHNNETERSGCLHLDGRGEQRMEMLGVHDRRRNTFQPPDKTRSPSVVKVANRKADLDAYVVHMDSPAQFGGAALKPTWESISARMRDLMPSSMDKLKEALEKAHVRERLYTTLAGGVVSDDLIVNNVGVSSEYQSPPHFDVGDVGWTCAFAVKCGEIDHDHSEIKQDHSEIGSSHGVDNGEWLRAGADASFASGLTAIGNHERCRVV</sequence>
<evidence type="ECO:0000313" key="2">
    <source>
        <dbReference type="Proteomes" id="UP000037460"/>
    </source>
</evidence>
<reference evidence="2" key="1">
    <citation type="journal article" date="2015" name="PLoS Genet.">
        <title>Genome Sequence and Transcriptome Analyses of Chrysochromulina tobin: Metabolic Tools for Enhanced Algal Fitness in the Prominent Order Prymnesiales (Haptophyceae).</title>
        <authorList>
            <person name="Hovde B.T."/>
            <person name="Deodato C.R."/>
            <person name="Hunsperger H.M."/>
            <person name="Ryken S.A."/>
            <person name="Yost W."/>
            <person name="Jha R.K."/>
            <person name="Patterson J."/>
            <person name="Monnat R.J. Jr."/>
            <person name="Barlow S.B."/>
            <person name="Starkenburg S.R."/>
            <person name="Cattolico R.A."/>
        </authorList>
    </citation>
    <scope>NUCLEOTIDE SEQUENCE</scope>
    <source>
        <strain evidence="2">CCMP291</strain>
    </source>
</reference>
<keyword evidence="2" id="KW-1185">Reference proteome</keyword>
<evidence type="ECO:0000313" key="1">
    <source>
        <dbReference type="EMBL" id="KOO22696.1"/>
    </source>
</evidence>
<gene>
    <name evidence="1" type="ORF">Ctob_001481</name>
</gene>
<organism evidence="1 2">
    <name type="scientific">Chrysochromulina tobinii</name>
    <dbReference type="NCBI Taxonomy" id="1460289"/>
    <lineage>
        <taxon>Eukaryota</taxon>
        <taxon>Haptista</taxon>
        <taxon>Haptophyta</taxon>
        <taxon>Prymnesiophyceae</taxon>
        <taxon>Prymnesiales</taxon>
        <taxon>Chrysochromulinaceae</taxon>
        <taxon>Chrysochromulina</taxon>
    </lineage>
</organism>
<dbReference type="EMBL" id="JWZX01003258">
    <property type="protein sequence ID" value="KOO22696.1"/>
    <property type="molecule type" value="Genomic_DNA"/>
</dbReference>